<dbReference type="AlphaFoldDB" id="A0A6C0F283"/>
<dbReference type="EMBL" id="MN739025">
    <property type="protein sequence ID" value="QHT35676.1"/>
    <property type="molecule type" value="Genomic_DNA"/>
</dbReference>
<evidence type="ECO:0000313" key="1">
    <source>
        <dbReference type="EMBL" id="QHT35676.1"/>
    </source>
</evidence>
<protein>
    <submittedName>
        <fullName evidence="1">Uncharacterized protein</fullName>
    </submittedName>
</protein>
<proteinExistence type="predicted"/>
<reference evidence="1" key="1">
    <citation type="journal article" date="2020" name="Nature">
        <title>Giant virus diversity and host interactions through global metagenomics.</title>
        <authorList>
            <person name="Schulz F."/>
            <person name="Roux S."/>
            <person name="Paez-Espino D."/>
            <person name="Jungbluth S."/>
            <person name="Walsh D.A."/>
            <person name="Denef V.J."/>
            <person name="McMahon K.D."/>
            <person name="Konstantinidis K.T."/>
            <person name="Eloe-Fadrosh E.A."/>
            <person name="Kyrpides N.C."/>
            <person name="Woyke T."/>
        </authorList>
    </citation>
    <scope>NUCLEOTIDE SEQUENCE</scope>
    <source>
        <strain evidence="1">GVMAG-M-3300009181-41</strain>
    </source>
</reference>
<sequence>MNYPLSNEQLKAMAIPTEEQVYQGRVDQLTDQISRCVIIAAKKGITKIENIAVLLPDFAIEMIFRQVRKRFPEASVGYETKEDSETKLVYVNWA</sequence>
<accession>A0A6C0F283</accession>
<organism evidence="1">
    <name type="scientific">viral metagenome</name>
    <dbReference type="NCBI Taxonomy" id="1070528"/>
    <lineage>
        <taxon>unclassified sequences</taxon>
        <taxon>metagenomes</taxon>
        <taxon>organismal metagenomes</taxon>
    </lineage>
</organism>
<name>A0A6C0F283_9ZZZZ</name>